<comment type="caution">
    <text evidence="1">The sequence shown here is derived from an EMBL/GenBank/DDBJ whole genome shotgun (WGS) entry which is preliminary data.</text>
</comment>
<reference evidence="1 2" key="1">
    <citation type="journal article" date="2017" name="Genome Announc.">
        <title>Draft Genome Sequence of Romboutsia maritimum sp. nov. Strain CCRI-22766(T), Isolated from Coastal Estuarine Mud.</title>
        <authorList>
            <person name="Maheux A.F."/>
            <person name="Boudreau D.K."/>
            <person name="Berube E."/>
            <person name="Boissinot M."/>
            <person name="Raymond F."/>
            <person name="Brodeur S."/>
            <person name="Corbeil J."/>
            <person name="Brightwell G."/>
            <person name="Broda D."/>
            <person name="Omar R.F."/>
            <person name="Bergeron M.G."/>
        </authorList>
    </citation>
    <scope>NUCLEOTIDE SEQUENCE [LARGE SCALE GENOMIC DNA]</scope>
    <source>
        <strain evidence="1 2">CCRI-22766</strain>
    </source>
</reference>
<dbReference type="EMBL" id="NOJZ02000024">
    <property type="protein sequence ID" value="RDY22890.1"/>
    <property type="molecule type" value="Genomic_DNA"/>
</dbReference>
<dbReference type="AlphaFoldDB" id="A0A371IQX8"/>
<dbReference type="Proteomes" id="UP000243494">
    <property type="component" value="Unassembled WGS sequence"/>
</dbReference>
<keyword evidence="2" id="KW-1185">Reference proteome</keyword>
<gene>
    <name evidence="1" type="ORF">CHF27_011260</name>
</gene>
<evidence type="ECO:0000313" key="1">
    <source>
        <dbReference type="EMBL" id="RDY22890.1"/>
    </source>
</evidence>
<proteinExistence type="predicted"/>
<accession>A0A371IQX8</accession>
<protein>
    <submittedName>
        <fullName evidence="1">Uncharacterized protein</fullName>
    </submittedName>
</protein>
<organism evidence="1 2">
    <name type="scientific">Romboutsia maritimum</name>
    <dbReference type="NCBI Taxonomy" id="2020948"/>
    <lineage>
        <taxon>Bacteria</taxon>
        <taxon>Bacillati</taxon>
        <taxon>Bacillota</taxon>
        <taxon>Clostridia</taxon>
        <taxon>Peptostreptococcales</taxon>
        <taxon>Peptostreptococcaceae</taxon>
        <taxon>Romboutsia</taxon>
    </lineage>
</organism>
<evidence type="ECO:0000313" key="2">
    <source>
        <dbReference type="Proteomes" id="UP000243494"/>
    </source>
</evidence>
<name>A0A371IQX8_9FIRM</name>
<dbReference type="OrthoDB" id="1917511at2"/>
<sequence length="62" mass="7143">MMTNEIVVRILAERIISGGLNPLRDRVMQLDDVVNVDYRKAVEDYILMHSEALGENKIEEVK</sequence>